<name>A0A9Q3IJN6_9BASI</name>
<reference evidence="2" key="1">
    <citation type="submission" date="2021-03" db="EMBL/GenBank/DDBJ databases">
        <title>Draft genome sequence of rust myrtle Austropuccinia psidii MF-1, a brazilian biotype.</title>
        <authorList>
            <person name="Quecine M.C."/>
            <person name="Pachon D.M.R."/>
            <person name="Bonatelli M.L."/>
            <person name="Correr F.H."/>
            <person name="Franceschini L.M."/>
            <person name="Leite T.F."/>
            <person name="Margarido G.R.A."/>
            <person name="Almeida C.A."/>
            <person name="Ferrarezi J.A."/>
            <person name="Labate C.A."/>
        </authorList>
    </citation>
    <scope>NUCLEOTIDE SEQUENCE</scope>
    <source>
        <strain evidence="2">MF-1</strain>
    </source>
</reference>
<proteinExistence type="predicted"/>
<dbReference type="Proteomes" id="UP000765509">
    <property type="component" value="Unassembled WGS sequence"/>
</dbReference>
<keyword evidence="3" id="KW-1185">Reference proteome</keyword>
<evidence type="ECO:0000313" key="2">
    <source>
        <dbReference type="EMBL" id="MBW0543222.1"/>
    </source>
</evidence>
<dbReference type="AlphaFoldDB" id="A0A9Q3IJN6"/>
<protein>
    <submittedName>
        <fullName evidence="2">Uncharacterized protein</fullName>
    </submittedName>
</protein>
<dbReference type="EMBL" id="AVOT02047984">
    <property type="protein sequence ID" value="MBW0543222.1"/>
    <property type="molecule type" value="Genomic_DNA"/>
</dbReference>
<evidence type="ECO:0000256" key="1">
    <source>
        <dbReference type="SAM" id="MobiDB-lite"/>
    </source>
</evidence>
<organism evidence="2 3">
    <name type="scientific">Austropuccinia psidii MF-1</name>
    <dbReference type="NCBI Taxonomy" id="1389203"/>
    <lineage>
        <taxon>Eukaryota</taxon>
        <taxon>Fungi</taxon>
        <taxon>Dikarya</taxon>
        <taxon>Basidiomycota</taxon>
        <taxon>Pucciniomycotina</taxon>
        <taxon>Pucciniomycetes</taxon>
        <taxon>Pucciniales</taxon>
        <taxon>Sphaerophragmiaceae</taxon>
        <taxon>Austropuccinia</taxon>
    </lineage>
</organism>
<accession>A0A9Q3IJN6</accession>
<feature type="compositionally biased region" description="Basic and acidic residues" evidence="1">
    <location>
        <begin position="1"/>
        <end position="10"/>
    </location>
</feature>
<sequence>MTPALEKEGPVESTSCKTDSEVSKDKPKGHKKKQRGPKNNQGKGKCKDTWNRPYPQRYRIPKSEPSAVDSVLNMARTIMRFTALEQKRMNRTFTCK</sequence>
<feature type="compositionally biased region" description="Basic residues" evidence="1">
    <location>
        <begin position="27"/>
        <end position="36"/>
    </location>
</feature>
<gene>
    <name evidence="2" type="ORF">O181_082937</name>
</gene>
<comment type="caution">
    <text evidence="2">The sequence shown here is derived from an EMBL/GenBank/DDBJ whole genome shotgun (WGS) entry which is preliminary data.</text>
</comment>
<evidence type="ECO:0000313" key="3">
    <source>
        <dbReference type="Proteomes" id="UP000765509"/>
    </source>
</evidence>
<feature type="region of interest" description="Disordered" evidence="1">
    <location>
        <begin position="1"/>
        <end position="62"/>
    </location>
</feature>